<name>A0A560LY80_9BRAD</name>
<feature type="transmembrane region" description="Helical" evidence="2">
    <location>
        <begin position="156"/>
        <end position="175"/>
    </location>
</feature>
<sequence>MHDRTHCSKRLIGETPPEFRSTGRDPRIDICRGIALWWIFLDHIPNNVGSWLTLRNYGFCDAAEIFMFISGVTCALAYGRAYQREGWRHMIDRSLRRGWDIYAAFLLLTLACAILVYVAGSDRLADASNTRILFEHPGATLAHAAVLQYRPVNTDVLPVFVICHVLFAPLLWLLLRAPNMTLGLSTLLYALVHIFGWRVPAWPDSAWFFNPLAWQLLIVLGAWSVIEGQRARRWVTSRPALVLSILYLAFSLVLALGQGSKSLLPQTLTDLLFPLDKSNLSPLRLLHFLALAIVALQLVPQGWRGLSAPLLRSARSCGENSLPIFCLGVLLALVSQFDLFDVSNRPSIQIALSVAGVMVMIVFAMLLNALGTRGDRQSPVSASDRDIPSAGANWEVPTAHAGPLLVRLRTRAASASAPPS</sequence>
<comment type="caution">
    <text evidence="3">The sequence shown here is derived from an EMBL/GenBank/DDBJ whole genome shotgun (WGS) entry which is preliminary data.</text>
</comment>
<feature type="transmembrane region" description="Helical" evidence="2">
    <location>
        <begin position="349"/>
        <end position="370"/>
    </location>
</feature>
<dbReference type="PANTHER" id="PTHR38592:SF3">
    <property type="entry name" value="BLL4819 PROTEIN"/>
    <property type="match status" value="1"/>
</dbReference>
<feature type="transmembrane region" description="Helical" evidence="2">
    <location>
        <begin position="206"/>
        <end position="226"/>
    </location>
</feature>
<dbReference type="Pfam" id="PF10129">
    <property type="entry name" value="OpgC_C"/>
    <property type="match status" value="1"/>
</dbReference>
<keyword evidence="2" id="KW-0472">Membrane</keyword>
<dbReference type="Proteomes" id="UP000321304">
    <property type="component" value="Unassembled WGS sequence"/>
</dbReference>
<evidence type="ECO:0000313" key="3">
    <source>
        <dbReference type="EMBL" id="TWC00346.1"/>
    </source>
</evidence>
<accession>A0A560LY80</accession>
<reference evidence="3 4" key="1">
    <citation type="submission" date="2019-06" db="EMBL/GenBank/DDBJ databases">
        <title>Genomic Encyclopedia of Type Strains, Phase IV (KMG-V): Genome sequencing to study the core and pangenomes of soil and plant-associated prokaryotes.</title>
        <authorList>
            <person name="Whitman W."/>
        </authorList>
    </citation>
    <scope>NUCLEOTIDE SEQUENCE [LARGE SCALE GENOMIC DNA]</scope>
    <source>
        <strain evidence="3 4">BR 10355</strain>
    </source>
</reference>
<dbReference type="OrthoDB" id="9775975at2"/>
<keyword evidence="2" id="KW-0812">Transmembrane</keyword>
<keyword evidence="2" id="KW-1133">Transmembrane helix</keyword>
<evidence type="ECO:0000313" key="4">
    <source>
        <dbReference type="Proteomes" id="UP000321304"/>
    </source>
</evidence>
<feature type="transmembrane region" description="Helical" evidence="2">
    <location>
        <begin position="280"/>
        <end position="299"/>
    </location>
</feature>
<feature type="region of interest" description="Disordered" evidence="1">
    <location>
        <begin position="374"/>
        <end position="394"/>
    </location>
</feature>
<dbReference type="InterPro" id="IPR014550">
    <property type="entry name" value="UCP028704_OpgC"/>
</dbReference>
<feature type="transmembrane region" description="Helical" evidence="2">
    <location>
        <begin position="238"/>
        <end position="260"/>
    </location>
</feature>
<evidence type="ECO:0008006" key="5">
    <source>
        <dbReference type="Google" id="ProtNLM"/>
    </source>
</evidence>
<keyword evidence="4" id="KW-1185">Reference proteome</keyword>
<feature type="transmembrane region" description="Helical" evidence="2">
    <location>
        <begin position="182"/>
        <end position="200"/>
    </location>
</feature>
<evidence type="ECO:0000256" key="2">
    <source>
        <dbReference type="SAM" id="Phobius"/>
    </source>
</evidence>
<organism evidence="3 4">
    <name type="scientific">Bradyrhizobium macuxiense</name>
    <dbReference type="NCBI Taxonomy" id="1755647"/>
    <lineage>
        <taxon>Bacteria</taxon>
        <taxon>Pseudomonadati</taxon>
        <taxon>Pseudomonadota</taxon>
        <taxon>Alphaproteobacteria</taxon>
        <taxon>Hyphomicrobiales</taxon>
        <taxon>Nitrobacteraceae</taxon>
        <taxon>Bradyrhizobium</taxon>
    </lineage>
</organism>
<dbReference type="AlphaFoldDB" id="A0A560LY80"/>
<feature type="transmembrane region" description="Helical" evidence="2">
    <location>
        <begin position="99"/>
        <end position="119"/>
    </location>
</feature>
<feature type="transmembrane region" description="Helical" evidence="2">
    <location>
        <begin position="320"/>
        <end position="337"/>
    </location>
</feature>
<dbReference type="EMBL" id="VITY01000005">
    <property type="protein sequence ID" value="TWC00346.1"/>
    <property type="molecule type" value="Genomic_DNA"/>
</dbReference>
<proteinExistence type="predicted"/>
<protein>
    <recommendedName>
        <fullName evidence="5">OpgC domain-containing protein</fullName>
    </recommendedName>
</protein>
<evidence type="ECO:0000256" key="1">
    <source>
        <dbReference type="SAM" id="MobiDB-lite"/>
    </source>
</evidence>
<dbReference type="PANTHER" id="PTHR38592">
    <property type="entry name" value="BLL4819 PROTEIN"/>
    <property type="match status" value="1"/>
</dbReference>
<gene>
    <name evidence="3" type="ORF">FBZ93_105143</name>
</gene>
<dbReference type="PIRSF" id="PIRSF028704">
    <property type="entry name" value="UPC028704"/>
    <property type="match status" value="1"/>
</dbReference>
<dbReference type="RefSeq" id="WP_146986726.1">
    <property type="nucleotide sequence ID" value="NZ_VITY01000005.1"/>
</dbReference>